<dbReference type="EMBL" id="JAVIZC010000001">
    <property type="protein sequence ID" value="MDR6100188.1"/>
    <property type="molecule type" value="Genomic_DNA"/>
</dbReference>
<organism evidence="1 2">
    <name type="scientific">Agrobacterium larrymoorei</name>
    <dbReference type="NCBI Taxonomy" id="160699"/>
    <lineage>
        <taxon>Bacteria</taxon>
        <taxon>Pseudomonadati</taxon>
        <taxon>Pseudomonadota</taxon>
        <taxon>Alphaproteobacteria</taxon>
        <taxon>Hyphomicrobiales</taxon>
        <taxon>Rhizobiaceae</taxon>
        <taxon>Rhizobium/Agrobacterium group</taxon>
        <taxon>Agrobacterium</taxon>
    </lineage>
</organism>
<evidence type="ECO:0000313" key="2">
    <source>
        <dbReference type="Proteomes" id="UP001255601"/>
    </source>
</evidence>
<reference evidence="1" key="1">
    <citation type="submission" date="2023-08" db="EMBL/GenBank/DDBJ databases">
        <title>Functional and genomic diversity of the sorghum phyllosphere microbiome.</title>
        <authorList>
            <person name="Shade A."/>
        </authorList>
    </citation>
    <scope>NUCLEOTIDE SEQUENCE</scope>
    <source>
        <strain evidence="1">SORGH_AS_0974</strain>
    </source>
</reference>
<gene>
    <name evidence="1" type="ORF">QE369_000366</name>
</gene>
<evidence type="ECO:0000313" key="1">
    <source>
        <dbReference type="EMBL" id="MDR6100188.1"/>
    </source>
</evidence>
<proteinExistence type="predicted"/>
<sequence length="46" mass="4805">MSKALSVGLRIRVLAAVDGGASHREAAEGFGVSAASVSRWHSLQIR</sequence>
<protein>
    <submittedName>
        <fullName evidence="1">Transposase</fullName>
    </submittedName>
</protein>
<comment type="caution">
    <text evidence="1">The sequence shown here is derived from an EMBL/GenBank/DDBJ whole genome shotgun (WGS) entry which is preliminary data.</text>
</comment>
<accession>A0AAJ2BA37</accession>
<dbReference type="Proteomes" id="UP001255601">
    <property type="component" value="Unassembled WGS sequence"/>
</dbReference>
<dbReference type="InterPro" id="IPR009057">
    <property type="entry name" value="Homeodomain-like_sf"/>
</dbReference>
<name>A0AAJ2BA37_9HYPH</name>
<dbReference type="AlphaFoldDB" id="A0AAJ2BA37"/>
<dbReference type="SUPFAM" id="SSF46689">
    <property type="entry name" value="Homeodomain-like"/>
    <property type="match status" value="1"/>
</dbReference>